<feature type="signal peptide" evidence="1">
    <location>
        <begin position="1"/>
        <end position="18"/>
    </location>
</feature>
<dbReference type="PANTHER" id="PTHR33361">
    <property type="entry name" value="GLR0591 PROTEIN"/>
    <property type="match status" value="1"/>
</dbReference>
<evidence type="ECO:0000313" key="2">
    <source>
        <dbReference type="EMBL" id="PWF48491.1"/>
    </source>
</evidence>
<organism evidence="2 3">
    <name type="scientific">Massilia glaciei</name>
    <dbReference type="NCBI Taxonomy" id="1524097"/>
    <lineage>
        <taxon>Bacteria</taxon>
        <taxon>Pseudomonadati</taxon>
        <taxon>Pseudomonadota</taxon>
        <taxon>Betaproteobacteria</taxon>
        <taxon>Burkholderiales</taxon>
        <taxon>Oxalobacteraceae</taxon>
        <taxon>Telluria group</taxon>
        <taxon>Massilia</taxon>
    </lineage>
</organism>
<evidence type="ECO:0000256" key="1">
    <source>
        <dbReference type="SAM" id="SignalP"/>
    </source>
</evidence>
<gene>
    <name evidence="2" type="ORF">C7C56_011690</name>
</gene>
<sequence length="594" mass="66686">MRRILAALAFMAASPVFAAQGDHPALHQLFADEWERGLRDNPEEASSQGDRRYNDRWSDMSLAAISARNGANKAALVRLQKIDRETLSEIDKLNYDTFAWQLKQALARQTYREHLIPIGMSGGVQTLDNMVELLPFDSEKDFQDWLARLAALPALIDQNMVLMQEGIREGIMPPAVLMRRVGKQIARQAVADPAESPFYKPFISLPDSFPEQKKASLRRQAAQLIAGKVVPAYARLGKFFDGAYLPKARATIGASALPHGKAYYDFLAAYFTTTDLGAEAIHAIGLAEVARIRARMEEVKREAGFKETLEQFFTFLRSDPQFFHKSGAELLLSYQAMSKRIDPELVKVFSVLPRLTYGVRAIPANIAPDTTTAYYQTGAADGTRAGYYYVNLYKPEMRPTWEMMALSLHEAVPGHHFQFARALELERLPMFRKTAYFVAYSEGWGLYAEQLGYDMGLYNNPYDKFGQLTYEMWRAVRLVVDTGMHAKGWSRQRAIDYFKANAPKTEQDIVNEIDRYIGWPGQALAYKIGQLKISELRKRAGEALGARFDLRAFNDEVVGTGSIPLGALETHMQGWIARQRASAALPASPPAGAR</sequence>
<dbReference type="RefSeq" id="WP_106757578.1">
    <property type="nucleotide sequence ID" value="NZ_PXWF02000191.1"/>
</dbReference>
<feature type="chain" id="PRO_5015440607" evidence="1">
    <location>
        <begin position="19"/>
        <end position="594"/>
    </location>
</feature>
<keyword evidence="3" id="KW-1185">Reference proteome</keyword>
<dbReference type="Proteomes" id="UP000241421">
    <property type="component" value="Unassembled WGS sequence"/>
</dbReference>
<dbReference type="PANTHER" id="PTHR33361:SF2">
    <property type="entry name" value="DUF885 DOMAIN-CONTAINING PROTEIN"/>
    <property type="match status" value="1"/>
</dbReference>
<name>A0A2U2HLU4_9BURK</name>
<dbReference type="Pfam" id="PF05960">
    <property type="entry name" value="DUF885"/>
    <property type="match status" value="1"/>
</dbReference>
<dbReference type="InterPro" id="IPR010281">
    <property type="entry name" value="DUF885"/>
</dbReference>
<dbReference type="OrthoDB" id="9760040at2"/>
<proteinExistence type="predicted"/>
<comment type="caution">
    <text evidence="2">The sequence shown here is derived from an EMBL/GenBank/DDBJ whole genome shotgun (WGS) entry which is preliminary data.</text>
</comment>
<evidence type="ECO:0000313" key="3">
    <source>
        <dbReference type="Proteomes" id="UP000241421"/>
    </source>
</evidence>
<keyword evidence="1" id="KW-0732">Signal</keyword>
<reference evidence="2 3" key="1">
    <citation type="submission" date="2018-04" db="EMBL/GenBank/DDBJ databases">
        <title>Massilia violaceinigra sp. nov., a novel purple-pigmented bacterium isolated from Tianshan glacier, Xinjiang, China.</title>
        <authorList>
            <person name="Wang H."/>
        </authorList>
    </citation>
    <scope>NUCLEOTIDE SEQUENCE [LARGE SCALE GENOMIC DNA]</scope>
    <source>
        <strain evidence="2 3">B448-2</strain>
    </source>
</reference>
<dbReference type="EMBL" id="PXWF02000191">
    <property type="protein sequence ID" value="PWF48491.1"/>
    <property type="molecule type" value="Genomic_DNA"/>
</dbReference>
<protein>
    <submittedName>
        <fullName evidence="2">DUF885 domain-containing protein</fullName>
    </submittedName>
</protein>
<accession>A0A2U2HLU4</accession>
<dbReference type="AlphaFoldDB" id="A0A2U2HLU4"/>